<dbReference type="Pfam" id="PF07727">
    <property type="entry name" value="RVT_2"/>
    <property type="match status" value="1"/>
</dbReference>
<sequence>MIVVGSTAKITKQVGMQLNKPFQTKDLGDVKNCLGMQIERETDGSFLLNQRSITDLMLDQHGLLECKPVATPIETGFLSTNDKGKVMLSSTKYLQAIGTLLYIPTVSRPDIADAFGFLSRRVENPTETGNQ</sequence>
<dbReference type="InterPro" id="IPR013103">
    <property type="entry name" value="RVT_2"/>
</dbReference>
<reference evidence="3" key="1">
    <citation type="submission" date="2019-12" db="UniProtKB">
        <authorList>
            <consortium name="WormBaseParasite"/>
        </authorList>
    </citation>
    <scope>IDENTIFICATION</scope>
</reference>
<feature type="domain" description="Reverse transcriptase Ty1/copia-type" evidence="1">
    <location>
        <begin position="1"/>
        <end position="74"/>
    </location>
</feature>
<dbReference type="STRING" id="70415.A0A5S6R2H5"/>
<accession>A0A5S6R2H5</accession>
<organism evidence="2 3">
    <name type="scientific">Trichuris muris</name>
    <name type="common">Mouse whipworm</name>
    <dbReference type="NCBI Taxonomy" id="70415"/>
    <lineage>
        <taxon>Eukaryota</taxon>
        <taxon>Metazoa</taxon>
        <taxon>Ecdysozoa</taxon>
        <taxon>Nematoda</taxon>
        <taxon>Enoplea</taxon>
        <taxon>Dorylaimia</taxon>
        <taxon>Trichinellida</taxon>
        <taxon>Trichuridae</taxon>
        <taxon>Trichuris</taxon>
    </lineage>
</organism>
<evidence type="ECO:0000313" key="3">
    <source>
        <dbReference type="WBParaSite" id="TMUE_3000013623.1"/>
    </source>
</evidence>
<dbReference type="AlphaFoldDB" id="A0A5S6R2H5"/>
<dbReference type="Proteomes" id="UP000046395">
    <property type="component" value="Unassembled WGS sequence"/>
</dbReference>
<dbReference type="WBParaSite" id="TMUE_3000013623.1">
    <property type="protein sequence ID" value="TMUE_3000013623.1"/>
    <property type="gene ID" value="WBGene00301992"/>
</dbReference>
<name>A0A5S6R2H5_TRIMR</name>
<proteinExistence type="predicted"/>
<protein>
    <submittedName>
        <fullName evidence="3">Reverse transcriptase Ty1/copia-type domain-containing protein</fullName>
    </submittedName>
</protein>
<evidence type="ECO:0000259" key="1">
    <source>
        <dbReference type="Pfam" id="PF07727"/>
    </source>
</evidence>
<evidence type="ECO:0000313" key="2">
    <source>
        <dbReference type="Proteomes" id="UP000046395"/>
    </source>
</evidence>
<keyword evidence="2" id="KW-1185">Reference proteome</keyword>